<dbReference type="EMBL" id="AUZX01001723">
    <property type="protein sequence ID" value="EQD78343.1"/>
    <property type="molecule type" value="Genomic_DNA"/>
</dbReference>
<feature type="non-terminal residue" evidence="1">
    <location>
        <position position="1"/>
    </location>
</feature>
<gene>
    <name evidence="1" type="ORF">B1A_02304</name>
</gene>
<dbReference type="InterPro" id="IPR011518">
    <property type="entry name" value="Transposase_36"/>
</dbReference>
<dbReference type="AlphaFoldDB" id="T1CAP3"/>
<name>T1CAP3_9ZZZZ</name>
<reference evidence="1" key="1">
    <citation type="submission" date="2013-08" db="EMBL/GenBank/DDBJ databases">
        <authorList>
            <person name="Mendez C."/>
            <person name="Richter M."/>
            <person name="Ferrer M."/>
            <person name="Sanchez J."/>
        </authorList>
    </citation>
    <scope>NUCLEOTIDE SEQUENCE</scope>
</reference>
<accession>T1CAP3</accession>
<proteinExistence type="predicted"/>
<comment type="caution">
    <text evidence="1">The sequence shown here is derived from an EMBL/GenBank/DDBJ whole genome shotgun (WGS) entry which is preliminary data.</text>
</comment>
<sequence length="106" mass="12278">ATEENLTITVCHFPPGTSKWNQIEHRLFSFITANWRGRPLTDYRTVVNLIAGTTTQTGLIVKARLDRRKYRRGIKVPKKELQALHLTPHDFHGEWNYTIAPKPRSV</sequence>
<reference evidence="1" key="2">
    <citation type="journal article" date="2014" name="ISME J.">
        <title>Microbial stratification in low pH oxic and suboxic macroscopic growths along an acid mine drainage.</title>
        <authorList>
            <person name="Mendez-Garcia C."/>
            <person name="Mesa V."/>
            <person name="Sprenger R.R."/>
            <person name="Richter M."/>
            <person name="Diez M.S."/>
            <person name="Solano J."/>
            <person name="Bargiela R."/>
            <person name="Golyshina O.V."/>
            <person name="Manteca A."/>
            <person name="Ramos J.L."/>
            <person name="Gallego J.R."/>
            <person name="Llorente I."/>
            <person name="Martins Dos Santos V.A."/>
            <person name="Jensen O.N."/>
            <person name="Pelaez A.I."/>
            <person name="Sanchez J."/>
            <person name="Ferrer M."/>
        </authorList>
    </citation>
    <scope>NUCLEOTIDE SEQUENCE</scope>
</reference>
<protein>
    <submittedName>
        <fullName evidence="1">Transposase, Rhodopirellula-type</fullName>
    </submittedName>
</protein>
<organism evidence="1">
    <name type="scientific">mine drainage metagenome</name>
    <dbReference type="NCBI Taxonomy" id="410659"/>
    <lineage>
        <taxon>unclassified sequences</taxon>
        <taxon>metagenomes</taxon>
        <taxon>ecological metagenomes</taxon>
    </lineage>
</organism>
<evidence type="ECO:0000313" key="1">
    <source>
        <dbReference type="EMBL" id="EQD78343.1"/>
    </source>
</evidence>
<dbReference type="Pfam" id="PF07592">
    <property type="entry name" value="DDE_Tnp_ISAZ013"/>
    <property type="match status" value="1"/>
</dbReference>